<evidence type="ECO:0000256" key="12">
    <source>
        <dbReference type="ARBA" id="ARBA00048366"/>
    </source>
</evidence>
<dbReference type="GO" id="GO:0006450">
    <property type="term" value="P:regulation of translational fidelity"/>
    <property type="evidence" value="ECO:0007669"/>
    <property type="project" value="TreeGrafter"/>
</dbReference>
<evidence type="ECO:0000256" key="10">
    <source>
        <dbReference type="ARBA" id="ARBA00022840"/>
    </source>
</evidence>
<keyword evidence="8 13" id="KW-0548">Nucleotidyltransferase</keyword>
<dbReference type="InterPro" id="IPR010923">
    <property type="entry name" value="T(6)A37_SUA5"/>
</dbReference>
<dbReference type="PIRSF" id="PIRSF004930">
    <property type="entry name" value="Tln_factor_SUA5"/>
    <property type="match status" value="1"/>
</dbReference>
<feature type="binding site" evidence="14">
    <location>
        <position position="180"/>
    </location>
    <ligand>
        <name>L-threonine</name>
        <dbReference type="ChEBI" id="CHEBI:57926"/>
    </ligand>
</feature>
<dbReference type="GO" id="GO:0005737">
    <property type="term" value="C:cytoplasm"/>
    <property type="evidence" value="ECO:0007669"/>
    <property type="project" value="UniProtKB-SubCell"/>
</dbReference>
<keyword evidence="7 13" id="KW-0819">tRNA processing</keyword>
<dbReference type="GO" id="GO:0005524">
    <property type="term" value="F:ATP binding"/>
    <property type="evidence" value="ECO:0007669"/>
    <property type="project" value="UniProtKB-UniRule"/>
</dbReference>
<sequence length="343" mass="38645">MILMKTEIIEQSEIKKAAKFIKAGELVVFPTETVYGIGADAYNDDAIRMIFLVKKRPITNPLIVHVDSIKKINEIVEYIPKSAMILMRKFTPGPLTFILKNSGKISNFISGGLDSIAVRIPSEPVALKLIKMSGVPIAAPSANLSRRPSATNFAMAIGELDGLVKGIIKKNGETKIGIESTVIGFDPKGNISILRPGAITKEMIEKELKGKFRVEYSIGKNVLSQSPGNLLEHYRPSIPVYLFKQTDNIRWYVARKDTKVLITRDTLKSYWFNKLWNMNNICVFNTLEEYAQNIYKVFVEAETVYKQILAEFVDNNKLGYSINNRLEKASLNKFIFSKQDNIN</sequence>
<keyword evidence="17" id="KW-1185">Reference proteome</keyword>
<gene>
    <name evidence="16" type="ORF">BCO_0042000</name>
</gene>
<evidence type="ECO:0000256" key="1">
    <source>
        <dbReference type="ARBA" id="ARBA00004496"/>
    </source>
</evidence>
<protein>
    <recommendedName>
        <fullName evidence="4 13">Threonylcarbamoyl-AMP synthase</fullName>
        <shortName evidence="13">TC-AMP synthase</shortName>
        <ecNumber evidence="3 13">2.7.7.87</ecNumber>
    </recommendedName>
    <alternativeName>
        <fullName evidence="11 13">L-threonylcarbamoyladenylate synthase</fullName>
    </alternativeName>
</protein>
<evidence type="ECO:0000256" key="11">
    <source>
        <dbReference type="ARBA" id="ARBA00029774"/>
    </source>
</evidence>
<evidence type="ECO:0000313" key="17">
    <source>
        <dbReference type="Proteomes" id="UP000019330"/>
    </source>
</evidence>
<evidence type="ECO:0000256" key="2">
    <source>
        <dbReference type="ARBA" id="ARBA00007663"/>
    </source>
</evidence>
<dbReference type="PANTHER" id="PTHR17490">
    <property type="entry name" value="SUA5"/>
    <property type="match status" value="1"/>
</dbReference>
<dbReference type="GO" id="GO:0003725">
    <property type="term" value="F:double-stranded RNA binding"/>
    <property type="evidence" value="ECO:0007669"/>
    <property type="project" value="UniProtKB-UniRule"/>
</dbReference>
<evidence type="ECO:0000256" key="3">
    <source>
        <dbReference type="ARBA" id="ARBA00012584"/>
    </source>
</evidence>
<proteinExistence type="inferred from homology"/>
<dbReference type="PATRIC" id="fig|1313292.3.peg.796"/>
<feature type="binding site" evidence="14">
    <location>
        <position position="56"/>
    </location>
    <ligand>
        <name>ATP</name>
        <dbReference type="ChEBI" id="CHEBI:30616"/>
    </ligand>
</feature>
<comment type="subcellular location">
    <subcellularLocation>
        <location evidence="1 13">Cytoplasm</location>
    </subcellularLocation>
</comment>
<evidence type="ECO:0000256" key="5">
    <source>
        <dbReference type="ARBA" id="ARBA00022490"/>
    </source>
</evidence>
<evidence type="ECO:0000256" key="8">
    <source>
        <dbReference type="ARBA" id="ARBA00022695"/>
    </source>
</evidence>
<dbReference type="SUPFAM" id="SSF55821">
    <property type="entry name" value="YrdC/RibB"/>
    <property type="match status" value="1"/>
</dbReference>
<dbReference type="PROSITE" id="PS51163">
    <property type="entry name" value="YRDC"/>
    <property type="match status" value="1"/>
</dbReference>
<dbReference type="Pfam" id="PF03481">
    <property type="entry name" value="Sua5_C"/>
    <property type="match status" value="1"/>
</dbReference>
<evidence type="ECO:0000313" key="16">
    <source>
        <dbReference type="EMBL" id="AHH10930.1"/>
    </source>
</evidence>
<dbReference type="NCBIfam" id="TIGR00057">
    <property type="entry name" value="L-threonylcarbamoyladenylate synthase"/>
    <property type="match status" value="1"/>
</dbReference>
<dbReference type="STRING" id="1313292.BCO_0042000"/>
<dbReference type="EC" id="2.7.7.87" evidence="3 13"/>
<organism evidence="16 17">
    <name type="scientific">Borrelia coriaceae ATCC 43381</name>
    <dbReference type="NCBI Taxonomy" id="1408429"/>
    <lineage>
        <taxon>Bacteria</taxon>
        <taxon>Pseudomonadati</taxon>
        <taxon>Spirochaetota</taxon>
        <taxon>Spirochaetia</taxon>
        <taxon>Spirochaetales</taxon>
        <taxon>Borreliaceae</taxon>
        <taxon>Borrelia</taxon>
    </lineage>
</organism>
<keyword evidence="5 13" id="KW-0963">Cytoplasm</keyword>
<evidence type="ECO:0000256" key="14">
    <source>
        <dbReference type="PIRSR" id="PIRSR004930-1"/>
    </source>
</evidence>
<reference evidence="16" key="1">
    <citation type="submission" date="2013-04" db="EMBL/GenBank/DDBJ databases">
        <title>Comparative Genomics of Relapsing Fever Spirochetes.</title>
        <authorList>
            <person name="Schwan T.G."/>
            <person name="Raffel S.J."/>
            <person name="Porcella S.F."/>
            <person name="Martens C.A."/>
            <person name="Bruno D.P."/>
            <person name="Ricklefs S.M."/>
            <person name="Barbian K.B."/>
        </authorList>
    </citation>
    <scope>NUCLEOTIDE SEQUENCE [LARGE SCALE GENOMIC DNA]</scope>
    <source>
        <strain evidence="16">Co53</strain>
    </source>
</reference>
<keyword evidence="6 13" id="KW-0808">Transferase</keyword>
<name>W5SVH7_9SPIR</name>
<evidence type="ECO:0000256" key="6">
    <source>
        <dbReference type="ARBA" id="ARBA00022679"/>
    </source>
</evidence>
<feature type="binding site" evidence="14">
    <location>
        <position position="33"/>
    </location>
    <ligand>
        <name>L-threonine</name>
        <dbReference type="ChEBI" id="CHEBI:57926"/>
    </ligand>
</feature>
<feature type="binding site" evidence="14">
    <location>
        <position position="60"/>
    </location>
    <ligand>
        <name>ATP</name>
        <dbReference type="ChEBI" id="CHEBI:30616"/>
    </ligand>
</feature>
<keyword evidence="10 13" id="KW-0067">ATP-binding</keyword>
<evidence type="ECO:0000256" key="4">
    <source>
        <dbReference type="ARBA" id="ARBA00015492"/>
    </source>
</evidence>
<feature type="binding site" evidence="14">
    <location>
        <position position="141"/>
    </location>
    <ligand>
        <name>ATP</name>
        <dbReference type="ChEBI" id="CHEBI:30616"/>
    </ligand>
</feature>
<feature type="binding site" evidence="14">
    <location>
        <position position="149"/>
    </location>
    <ligand>
        <name>ATP</name>
        <dbReference type="ChEBI" id="CHEBI:30616"/>
    </ligand>
</feature>
<feature type="domain" description="YrdC-like" evidence="15">
    <location>
        <begin position="11"/>
        <end position="199"/>
    </location>
</feature>
<evidence type="ECO:0000256" key="7">
    <source>
        <dbReference type="ARBA" id="ARBA00022694"/>
    </source>
</evidence>
<feature type="binding site" evidence="14">
    <location>
        <position position="119"/>
    </location>
    <ligand>
        <name>L-threonine</name>
        <dbReference type="ChEBI" id="CHEBI:57926"/>
    </ligand>
</feature>
<feature type="binding site" evidence="14">
    <location>
        <position position="195"/>
    </location>
    <ligand>
        <name>ATP</name>
        <dbReference type="ChEBI" id="CHEBI:30616"/>
    </ligand>
</feature>
<feature type="binding site" evidence="14">
    <location>
        <position position="139"/>
    </location>
    <ligand>
        <name>L-threonine</name>
        <dbReference type="ChEBI" id="CHEBI:57926"/>
    </ligand>
</feature>
<evidence type="ECO:0000259" key="15">
    <source>
        <dbReference type="PROSITE" id="PS51163"/>
    </source>
</evidence>
<dbReference type="InterPro" id="IPR006070">
    <property type="entry name" value="Sua5-like_dom"/>
</dbReference>
<dbReference type="InterPro" id="IPR017945">
    <property type="entry name" value="DHBP_synth_RibB-like_a/b_dom"/>
</dbReference>
<evidence type="ECO:0000256" key="9">
    <source>
        <dbReference type="ARBA" id="ARBA00022741"/>
    </source>
</evidence>
<feature type="binding site" evidence="14">
    <location>
        <position position="65"/>
    </location>
    <ligand>
        <name>L-threonine</name>
        <dbReference type="ChEBI" id="CHEBI:57926"/>
    </ligand>
</feature>
<comment type="catalytic activity">
    <reaction evidence="12 13">
        <text>L-threonine + hydrogencarbonate + ATP = L-threonylcarbamoyladenylate + diphosphate + H2O</text>
        <dbReference type="Rhea" id="RHEA:36407"/>
        <dbReference type="ChEBI" id="CHEBI:15377"/>
        <dbReference type="ChEBI" id="CHEBI:17544"/>
        <dbReference type="ChEBI" id="CHEBI:30616"/>
        <dbReference type="ChEBI" id="CHEBI:33019"/>
        <dbReference type="ChEBI" id="CHEBI:57926"/>
        <dbReference type="ChEBI" id="CHEBI:73682"/>
        <dbReference type="EC" id="2.7.7.87"/>
    </reaction>
</comment>
<dbReference type="GO" id="GO:0061710">
    <property type="term" value="F:L-threonylcarbamoyladenylate synthase"/>
    <property type="evidence" value="ECO:0007669"/>
    <property type="project" value="UniProtKB-EC"/>
</dbReference>
<dbReference type="Gene3D" id="3.90.870.10">
    <property type="entry name" value="DHBP synthase"/>
    <property type="match status" value="1"/>
</dbReference>
<dbReference type="EMBL" id="CP005745">
    <property type="protein sequence ID" value="AHH10930.1"/>
    <property type="molecule type" value="Genomic_DNA"/>
</dbReference>
<feature type="binding site" evidence="14">
    <location>
        <position position="234"/>
    </location>
    <ligand>
        <name>ATP</name>
        <dbReference type="ChEBI" id="CHEBI:30616"/>
    </ligand>
</feature>
<accession>W5SVH7</accession>
<keyword evidence="9 13" id="KW-0547">Nucleotide-binding</keyword>
<dbReference type="InterPro" id="IPR038385">
    <property type="entry name" value="Sua5/YwlC_C"/>
</dbReference>
<dbReference type="Gene3D" id="3.40.50.11030">
    <property type="entry name" value="Threonylcarbamoyl-AMP synthase, C-terminal domain"/>
    <property type="match status" value="1"/>
</dbReference>
<dbReference type="InterPro" id="IPR050156">
    <property type="entry name" value="TC-AMP_synthase_SUA5"/>
</dbReference>
<comment type="similarity">
    <text evidence="2 13">Belongs to the SUA5 family.</text>
</comment>
<dbReference type="Pfam" id="PF01300">
    <property type="entry name" value="Sua5_yciO_yrdC"/>
    <property type="match status" value="1"/>
</dbReference>
<dbReference type="eggNOG" id="COG0009">
    <property type="taxonomic scope" value="Bacteria"/>
</dbReference>
<evidence type="ECO:0000256" key="13">
    <source>
        <dbReference type="PIRNR" id="PIRNR004930"/>
    </source>
</evidence>
<dbReference type="GO" id="GO:0008033">
    <property type="term" value="P:tRNA processing"/>
    <property type="evidence" value="ECO:0007669"/>
    <property type="project" value="UniProtKB-KW"/>
</dbReference>
<dbReference type="GO" id="GO:0000049">
    <property type="term" value="F:tRNA binding"/>
    <property type="evidence" value="ECO:0007669"/>
    <property type="project" value="TreeGrafter"/>
</dbReference>
<dbReference type="HOGENOM" id="CLU_031397_0_2_12"/>
<dbReference type="PANTHER" id="PTHR17490:SF16">
    <property type="entry name" value="THREONYLCARBAMOYL-AMP SYNTHASE"/>
    <property type="match status" value="1"/>
</dbReference>
<dbReference type="AlphaFoldDB" id="W5SVH7"/>
<dbReference type="Proteomes" id="UP000019330">
    <property type="component" value="Chromosome"/>
</dbReference>
<dbReference type="InterPro" id="IPR005145">
    <property type="entry name" value="Sua5_C"/>
</dbReference>
<comment type="function">
    <text evidence="13">Required for the formation of a threonylcarbamoyl group on adenosine at position 37 (t(6)A37) in tRNAs that read codons beginning with adenine.</text>
</comment>